<feature type="compositionally biased region" description="Basic and acidic residues" evidence="3">
    <location>
        <begin position="1"/>
        <end position="13"/>
    </location>
</feature>
<name>A0ABV4U437_9BACT</name>
<dbReference type="Gene3D" id="1.10.287.470">
    <property type="entry name" value="Helix hairpin bin"/>
    <property type="match status" value="1"/>
</dbReference>
<dbReference type="RefSeq" id="WP_425345285.1">
    <property type="nucleotide sequence ID" value="NZ_JBGUBD010000004.1"/>
</dbReference>
<feature type="domain" description="CusB-like beta-barrel" evidence="7">
    <location>
        <begin position="243"/>
        <end position="311"/>
    </location>
</feature>
<evidence type="ECO:0000256" key="1">
    <source>
        <dbReference type="ARBA" id="ARBA00009477"/>
    </source>
</evidence>
<dbReference type="SUPFAM" id="SSF111369">
    <property type="entry name" value="HlyD-like secretion proteins"/>
    <property type="match status" value="1"/>
</dbReference>
<dbReference type="Proteomes" id="UP001575105">
    <property type="component" value="Unassembled WGS sequence"/>
</dbReference>
<evidence type="ECO:0000259" key="6">
    <source>
        <dbReference type="Pfam" id="PF25917"/>
    </source>
</evidence>
<comment type="similarity">
    <text evidence="1">Belongs to the membrane fusion protein (MFP) (TC 8.A.1) family.</text>
</comment>
<dbReference type="InterPro" id="IPR058637">
    <property type="entry name" value="YknX-like_C"/>
</dbReference>
<dbReference type="InterPro" id="IPR006143">
    <property type="entry name" value="RND_pump_MFP"/>
</dbReference>
<evidence type="ECO:0000259" key="5">
    <source>
        <dbReference type="Pfam" id="PF25876"/>
    </source>
</evidence>
<feature type="coiled-coil region" evidence="2">
    <location>
        <begin position="172"/>
        <end position="206"/>
    </location>
</feature>
<comment type="caution">
    <text evidence="9">The sequence shown here is derived from an EMBL/GenBank/DDBJ whole genome shotgun (WGS) entry which is preliminary data.</text>
</comment>
<evidence type="ECO:0000256" key="3">
    <source>
        <dbReference type="SAM" id="MobiDB-lite"/>
    </source>
</evidence>
<accession>A0ABV4U437</accession>
<dbReference type="InterPro" id="IPR058792">
    <property type="entry name" value="Beta-barrel_RND_2"/>
</dbReference>
<feature type="domain" description="YknX-like C-terminal permuted SH3-like" evidence="8">
    <location>
        <begin position="322"/>
        <end position="387"/>
    </location>
</feature>
<keyword evidence="10" id="KW-1185">Reference proteome</keyword>
<keyword evidence="4" id="KW-0812">Transmembrane</keyword>
<evidence type="ECO:0000256" key="2">
    <source>
        <dbReference type="SAM" id="Coils"/>
    </source>
</evidence>
<feature type="domain" description="Multidrug resistance protein MdtA-like barrel-sandwich hybrid" evidence="6">
    <location>
        <begin position="95"/>
        <end position="229"/>
    </location>
</feature>
<organism evidence="9 10">
    <name type="scientific">Natronomicrosphaera hydrolytica</name>
    <dbReference type="NCBI Taxonomy" id="3242702"/>
    <lineage>
        <taxon>Bacteria</taxon>
        <taxon>Pseudomonadati</taxon>
        <taxon>Planctomycetota</taxon>
        <taxon>Phycisphaerae</taxon>
        <taxon>Phycisphaerales</taxon>
        <taxon>Phycisphaeraceae</taxon>
        <taxon>Natronomicrosphaera</taxon>
    </lineage>
</organism>
<proteinExistence type="inferred from homology"/>
<dbReference type="InterPro" id="IPR058624">
    <property type="entry name" value="MdtA-like_HH"/>
</dbReference>
<dbReference type="Gene3D" id="2.40.50.100">
    <property type="match status" value="1"/>
</dbReference>
<evidence type="ECO:0000259" key="8">
    <source>
        <dbReference type="Pfam" id="PF25989"/>
    </source>
</evidence>
<gene>
    <name evidence="9" type="ORF">ACERK3_08645</name>
</gene>
<reference evidence="9 10" key="1">
    <citation type="submission" date="2024-08" db="EMBL/GenBank/DDBJ databases">
        <title>Whole-genome sequencing of halo(alkali)philic microorganisms from hypersaline lakes.</title>
        <authorList>
            <person name="Sorokin D.Y."/>
            <person name="Merkel A.Y."/>
            <person name="Messina E."/>
            <person name="Yakimov M."/>
        </authorList>
    </citation>
    <scope>NUCLEOTIDE SEQUENCE [LARGE SCALE GENOMIC DNA]</scope>
    <source>
        <strain evidence="9 10">AB-hyl4</strain>
    </source>
</reference>
<evidence type="ECO:0000256" key="4">
    <source>
        <dbReference type="SAM" id="Phobius"/>
    </source>
</evidence>
<dbReference type="PANTHER" id="PTHR30469:SF36">
    <property type="entry name" value="BLL3903 PROTEIN"/>
    <property type="match status" value="1"/>
</dbReference>
<dbReference type="Gene3D" id="2.40.30.170">
    <property type="match status" value="1"/>
</dbReference>
<evidence type="ECO:0000313" key="10">
    <source>
        <dbReference type="Proteomes" id="UP001575105"/>
    </source>
</evidence>
<feature type="region of interest" description="Disordered" evidence="3">
    <location>
        <begin position="1"/>
        <end position="27"/>
    </location>
</feature>
<dbReference type="Pfam" id="PF25917">
    <property type="entry name" value="BSH_RND"/>
    <property type="match status" value="1"/>
</dbReference>
<feature type="domain" description="Multidrug resistance protein MdtA-like alpha-helical hairpin" evidence="5">
    <location>
        <begin position="134"/>
        <end position="193"/>
    </location>
</feature>
<dbReference type="Pfam" id="PF25876">
    <property type="entry name" value="HH_MFP_RND"/>
    <property type="match status" value="1"/>
</dbReference>
<keyword evidence="2" id="KW-0175">Coiled coil</keyword>
<dbReference type="PANTHER" id="PTHR30469">
    <property type="entry name" value="MULTIDRUG RESISTANCE PROTEIN MDTA"/>
    <property type="match status" value="1"/>
</dbReference>
<evidence type="ECO:0000259" key="7">
    <source>
        <dbReference type="Pfam" id="PF25954"/>
    </source>
</evidence>
<dbReference type="Pfam" id="PF25954">
    <property type="entry name" value="Beta-barrel_RND_2"/>
    <property type="match status" value="1"/>
</dbReference>
<dbReference type="Gene3D" id="2.40.420.20">
    <property type="match status" value="1"/>
</dbReference>
<evidence type="ECO:0000313" key="9">
    <source>
        <dbReference type="EMBL" id="MFA9478363.1"/>
    </source>
</evidence>
<protein>
    <submittedName>
        <fullName evidence="9">Efflux RND transporter periplasmic adaptor subunit</fullName>
    </submittedName>
</protein>
<dbReference type="NCBIfam" id="TIGR01730">
    <property type="entry name" value="RND_mfp"/>
    <property type="match status" value="1"/>
</dbReference>
<dbReference type="Pfam" id="PF25989">
    <property type="entry name" value="YknX_C"/>
    <property type="match status" value="1"/>
</dbReference>
<keyword evidence="4" id="KW-1133">Transmembrane helix</keyword>
<keyword evidence="4" id="KW-0472">Membrane</keyword>
<feature type="transmembrane region" description="Helical" evidence="4">
    <location>
        <begin position="30"/>
        <end position="52"/>
    </location>
</feature>
<dbReference type="InterPro" id="IPR058625">
    <property type="entry name" value="MdtA-like_BSH"/>
</dbReference>
<dbReference type="EMBL" id="JBGUBD010000004">
    <property type="protein sequence ID" value="MFA9478363.1"/>
    <property type="molecule type" value="Genomic_DNA"/>
</dbReference>
<sequence length="411" mass="45089">MTVSEKKTNERKQASARQGKGGKPGAARRWPGVLAAVLLLAGIALVVALTFMPRDEEDTGERAEREMPVELAEVSGMTLRETVRGVGTLRASASVVLRSEVAGRVRSIEFEEGGAVSEGQLLVEIDDGKMERQLASRRASQRSAEVRLANAQRTFDRQEQLRERGVVSEDEYDRAQSELSGAEAEVEQLQAEVALVEREMEDTRIRAPFDGMISQRLVDRGAYIGVGEDLARLYQVDPLEMTFSMPERYMGRVQRGQPVTIRVTAYPDQSFEGVVDFVSPSIDEGTRDLLVKARIDNPEQALKPGGFATAVVTIGEHADRPVVPEPALVATRRGYSVFVVEDDRAVMRNVRTGLRRDGMVEVVEGVDLGEMVVRAGHLRLNGGERVRAVADEEEAVTETAEADDAIATRGE</sequence>